<keyword evidence="2" id="KW-1185">Reference proteome</keyword>
<proteinExistence type="predicted"/>
<dbReference type="AlphaFoldDB" id="A0A9Q8T4I2"/>
<organism evidence="1 2">
    <name type="scientific">Colletotrichum lupini</name>
    <dbReference type="NCBI Taxonomy" id="145971"/>
    <lineage>
        <taxon>Eukaryota</taxon>
        <taxon>Fungi</taxon>
        <taxon>Dikarya</taxon>
        <taxon>Ascomycota</taxon>
        <taxon>Pezizomycotina</taxon>
        <taxon>Sordariomycetes</taxon>
        <taxon>Hypocreomycetidae</taxon>
        <taxon>Glomerellales</taxon>
        <taxon>Glomerellaceae</taxon>
        <taxon>Colletotrichum</taxon>
        <taxon>Colletotrichum acutatum species complex</taxon>
    </lineage>
</organism>
<dbReference type="RefSeq" id="XP_049150672.1">
    <property type="nucleotide sequence ID" value="XM_049293526.1"/>
</dbReference>
<name>A0A9Q8T4I2_9PEZI</name>
<accession>A0A9Q8T4I2</accession>
<dbReference type="GeneID" id="73348536"/>
<evidence type="ECO:0000313" key="1">
    <source>
        <dbReference type="EMBL" id="UQC89071.1"/>
    </source>
</evidence>
<dbReference type="KEGG" id="clup:CLUP02_14599"/>
<dbReference type="EMBL" id="CP019480">
    <property type="protein sequence ID" value="UQC89071.1"/>
    <property type="molecule type" value="Genomic_DNA"/>
</dbReference>
<dbReference type="Proteomes" id="UP000830671">
    <property type="component" value="Chromosome 8"/>
</dbReference>
<gene>
    <name evidence="1" type="ORF">CLUP02_14599</name>
</gene>
<reference evidence="1" key="1">
    <citation type="journal article" date="2021" name="Mol. Plant Microbe Interact.">
        <title>Complete Genome Sequence of the Plant-Pathogenic Fungus Colletotrichum lupini.</title>
        <authorList>
            <person name="Baroncelli R."/>
            <person name="Pensec F."/>
            <person name="Da Lio D."/>
            <person name="Boufleur T."/>
            <person name="Vicente I."/>
            <person name="Sarrocco S."/>
            <person name="Picot A."/>
            <person name="Baraldi E."/>
            <person name="Sukno S."/>
            <person name="Thon M."/>
            <person name="Le Floch G."/>
        </authorList>
    </citation>
    <scope>NUCLEOTIDE SEQUENCE</scope>
    <source>
        <strain evidence="1">IMI 504893</strain>
    </source>
</reference>
<protein>
    <submittedName>
        <fullName evidence="1">Uncharacterized protein</fullName>
    </submittedName>
</protein>
<sequence>MIDGSGGDGLPTCGCQGRTCSFGSSKAGNQGQDPWLVPGRDGRSLVSTLIRPGRLERWERMDGWRGISQPQCIRDRLEVSGPLATVGSRDIQSFGVEPGRLCASGRSVCMFLLSLLSLAEGMT</sequence>
<evidence type="ECO:0000313" key="2">
    <source>
        <dbReference type="Proteomes" id="UP000830671"/>
    </source>
</evidence>